<feature type="transmembrane region" description="Helical" evidence="7">
    <location>
        <begin position="243"/>
        <end position="267"/>
    </location>
</feature>
<keyword evidence="3" id="KW-1003">Cell membrane</keyword>
<evidence type="ECO:0000256" key="6">
    <source>
        <dbReference type="ARBA" id="ARBA00023136"/>
    </source>
</evidence>
<comment type="subcellular location">
    <subcellularLocation>
        <location evidence="1">Cell membrane</location>
        <topology evidence="1">Multi-pass membrane protein</topology>
    </subcellularLocation>
</comment>
<name>A0A921FQT0_9MICC</name>
<accession>A0A921FQT0</accession>
<reference evidence="9" key="2">
    <citation type="submission" date="2021-09" db="EMBL/GenBank/DDBJ databases">
        <authorList>
            <person name="Gilroy R."/>
        </authorList>
    </citation>
    <scope>NUCLEOTIDE SEQUENCE</scope>
    <source>
        <strain evidence="9">ChiHjej13B12-14962</strain>
    </source>
</reference>
<feature type="transmembrane region" description="Helical" evidence="7">
    <location>
        <begin position="312"/>
        <end position="331"/>
    </location>
</feature>
<reference evidence="9" key="1">
    <citation type="journal article" date="2021" name="PeerJ">
        <title>Extensive microbial diversity within the chicken gut microbiome revealed by metagenomics and culture.</title>
        <authorList>
            <person name="Gilroy R."/>
            <person name="Ravi A."/>
            <person name="Getino M."/>
            <person name="Pursley I."/>
            <person name="Horton D.L."/>
            <person name="Alikhan N.F."/>
            <person name="Baker D."/>
            <person name="Gharbi K."/>
            <person name="Hall N."/>
            <person name="Watson M."/>
            <person name="Adriaenssens E.M."/>
            <person name="Foster-Nyarko E."/>
            <person name="Jarju S."/>
            <person name="Secka A."/>
            <person name="Antonio M."/>
            <person name="Oren A."/>
            <person name="Chaudhuri R.R."/>
            <person name="La Ragione R."/>
            <person name="Hildebrand F."/>
            <person name="Pallen M.J."/>
        </authorList>
    </citation>
    <scope>NUCLEOTIDE SEQUENCE</scope>
    <source>
        <strain evidence="9">ChiHjej13B12-14962</strain>
    </source>
</reference>
<feature type="domain" description="Major facilitator superfamily (MFS) profile" evidence="8">
    <location>
        <begin position="217"/>
        <end position="405"/>
    </location>
</feature>
<evidence type="ECO:0000313" key="9">
    <source>
        <dbReference type="EMBL" id="HJF15221.1"/>
    </source>
</evidence>
<feature type="transmembrane region" description="Helical" evidence="7">
    <location>
        <begin position="288"/>
        <end position="306"/>
    </location>
</feature>
<keyword evidence="2" id="KW-0813">Transport</keyword>
<dbReference type="GO" id="GO:0022857">
    <property type="term" value="F:transmembrane transporter activity"/>
    <property type="evidence" value="ECO:0007669"/>
    <property type="project" value="InterPro"/>
</dbReference>
<dbReference type="EMBL" id="DYXC01000118">
    <property type="protein sequence ID" value="HJF15221.1"/>
    <property type="molecule type" value="Genomic_DNA"/>
</dbReference>
<dbReference type="GO" id="GO:0005886">
    <property type="term" value="C:plasma membrane"/>
    <property type="evidence" value="ECO:0007669"/>
    <property type="project" value="UniProtKB-SubCell"/>
</dbReference>
<gene>
    <name evidence="9" type="ORF">K8V32_10550</name>
</gene>
<feature type="transmembrane region" description="Helical" evidence="7">
    <location>
        <begin position="139"/>
        <end position="160"/>
    </location>
</feature>
<dbReference type="InterPro" id="IPR010290">
    <property type="entry name" value="TM_effector"/>
</dbReference>
<dbReference type="InterPro" id="IPR011701">
    <property type="entry name" value="MFS"/>
</dbReference>
<keyword evidence="4 7" id="KW-0812">Transmembrane</keyword>
<feature type="transmembrane region" description="Helical" evidence="7">
    <location>
        <begin position="208"/>
        <end position="231"/>
    </location>
</feature>
<dbReference type="RefSeq" id="WP_303906939.1">
    <property type="nucleotide sequence ID" value="NZ_DYXC01000118.1"/>
</dbReference>
<evidence type="ECO:0000256" key="5">
    <source>
        <dbReference type="ARBA" id="ARBA00022989"/>
    </source>
</evidence>
<protein>
    <submittedName>
        <fullName evidence="9">MFS transporter</fullName>
    </submittedName>
</protein>
<feature type="transmembrane region" description="Helical" evidence="7">
    <location>
        <begin position="375"/>
        <end position="394"/>
    </location>
</feature>
<keyword evidence="5 7" id="KW-1133">Transmembrane helix</keyword>
<dbReference type="Pfam" id="PF05977">
    <property type="entry name" value="MFS_3"/>
    <property type="match status" value="1"/>
</dbReference>
<keyword evidence="6 7" id="KW-0472">Membrane</keyword>
<dbReference type="InterPro" id="IPR051788">
    <property type="entry name" value="MFS_Transporter"/>
</dbReference>
<feature type="transmembrane region" description="Helical" evidence="7">
    <location>
        <begin position="343"/>
        <end position="363"/>
    </location>
</feature>
<dbReference type="SUPFAM" id="SSF103473">
    <property type="entry name" value="MFS general substrate transporter"/>
    <property type="match status" value="1"/>
</dbReference>
<dbReference type="CDD" id="cd17393">
    <property type="entry name" value="MFS_MosC_like"/>
    <property type="match status" value="1"/>
</dbReference>
<comment type="caution">
    <text evidence="9">The sequence shown here is derived from an EMBL/GenBank/DDBJ whole genome shotgun (WGS) entry which is preliminary data.</text>
</comment>
<organism evidence="9 10">
    <name type="scientific">Enteractinococcus helveticum</name>
    <dbReference type="NCBI Taxonomy" id="1837282"/>
    <lineage>
        <taxon>Bacteria</taxon>
        <taxon>Bacillati</taxon>
        <taxon>Actinomycetota</taxon>
        <taxon>Actinomycetes</taxon>
        <taxon>Micrococcales</taxon>
        <taxon>Micrococcaceae</taxon>
    </lineage>
</organism>
<dbReference type="AlphaFoldDB" id="A0A921FQT0"/>
<evidence type="ECO:0000313" key="10">
    <source>
        <dbReference type="Proteomes" id="UP000703315"/>
    </source>
</evidence>
<dbReference type="Proteomes" id="UP000703315">
    <property type="component" value="Unassembled WGS sequence"/>
</dbReference>
<evidence type="ECO:0000256" key="1">
    <source>
        <dbReference type="ARBA" id="ARBA00004651"/>
    </source>
</evidence>
<sequence>MSSPPASRIRRARAATGLLFLTNGALLANLIPRYPEIKAALGMTDSLFGLSVAAFPLGAMIFGVFAAGLIRRFGAGMIATLMTITLAVCLAATAFMPEVFLFALALLLAGGADAIADVSQNAHGLQVQDAYGRSILNSFHALWSFGAVLGGSMAASVLFLELNLHVHLVGSAVCFIVVALIAWTMTLPSTSAEDSPETDIRRQDLKRIQWAVLWNPNTMLMVGALVLLAMAEAVVEDSGNSWSALYISVHLGAPSSIAAFGFTALVAGQLMGRATADRFVDHFGQRRVIRTGGIIMTVGMGLAIAWPTVPLTIAGFAAVGFGSSALIPAAYNAADDIPGLRPGVGLTVISWFMRLGFLAAPPVVGAVSDMLSLRWALLVVPLAGMVIIVLAKVLPGRQPPIQQQL</sequence>
<dbReference type="InterPro" id="IPR036259">
    <property type="entry name" value="MFS_trans_sf"/>
</dbReference>
<feature type="transmembrane region" description="Helical" evidence="7">
    <location>
        <begin position="46"/>
        <end position="66"/>
    </location>
</feature>
<feature type="transmembrane region" description="Helical" evidence="7">
    <location>
        <begin position="73"/>
        <end position="93"/>
    </location>
</feature>
<dbReference type="Gene3D" id="1.20.1250.20">
    <property type="entry name" value="MFS general substrate transporter like domains"/>
    <property type="match status" value="2"/>
</dbReference>
<evidence type="ECO:0000259" key="8">
    <source>
        <dbReference type="PROSITE" id="PS50850"/>
    </source>
</evidence>
<evidence type="ECO:0000256" key="2">
    <source>
        <dbReference type="ARBA" id="ARBA00022448"/>
    </source>
</evidence>
<evidence type="ECO:0000256" key="7">
    <source>
        <dbReference type="SAM" id="Phobius"/>
    </source>
</evidence>
<evidence type="ECO:0000256" key="4">
    <source>
        <dbReference type="ARBA" id="ARBA00022692"/>
    </source>
</evidence>
<dbReference type="Pfam" id="PF07690">
    <property type="entry name" value="MFS_1"/>
    <property type="match status" value="1"/>
</dbReference>
<dbReference type="PANTHER" id="PTHR23514:SF13">
    <property type="entry name" value="INNER MEMBRANE PROTEIN YBJJ"/>
    <property type="match status" value="1"/>
</dbReference>
<dbReference type="PROSITE" id="PS50850">
    <property type="entry name" value="MFS"/>
    <property type="match status" value="1"/>
</dbReference>
<proteinExistence type="predicted"/>
<evidence type="ECO:0000256" key="3">
    <source>
        <dbReference type="ARBA" id="ARBA00022475"/>
    </source>
</evidence>
<dbReference type="InterPro" id="IPR020846">
    <property type="entry name" value="MFS_dom"/>
</dbReference>
<feature type="transmembrane region" description="Helical" evidence="7">
    <location>
        <begin position="166"/>
        <end position="187"/>
    </location>
</feature>
<dbReference type="PANTHER" id="PTHR23514">
    <property type="entry name" value="BYPASS OF STOP CODON PROTEIN 6"/>
    <property type="match status" value="1"/>
</dbReference>
<feature type="transmembrane region" description="Helical" evidence="7">
    <location>
        <begin position="99"/>
        <end position="118"/>
    </location>
</feature>